<accession>A0A2C9EPQ9</accession>
<reference evidence="2" key="1">
    <citation type="journal article" date="2014" name="Genome Announc.">
        <title>Full-genome sequence of the plant growth-promoting bacterium Pseudomonas protegens CHA0.</title>
        <authorList>
            <person name="Jousset A."/>
            <person name="Schuldes J."/>
            <person name="Keel C."/>
            <person name="Maurhofer M."/>
            <person name="Daniel R."/>
            <person name="Scheu S."/>
            <person name="Thuermer A."/>
        </authorList>
    </citation>
    <scope>NUCLEOTIDE SEQUENCE [LARGE SCALE GENOMIC DNA]</scope>
    <source>
        <strain evidence="2">DSM 19095 / LMG 27888 / CFBP 6595 / CHA0</strain>
    </source>
</reference>
<dbReference type="RefSeq" id="WP_015636241.1">
    <property type="nucleotide sequence ID" value="NC_021237.1"/>
</dbReference>
<protein>
    <submittedName>
        <fullName evidence="1">Uncharacterized protein</fullName>
    </submittedName>
</protein>
<dbReference type="Proteomes" id="UP000013940">
    <property type="component" value="Chromosome"/>
</dbReference>
<name>A0A2C9EPQ9_PSEPH</name>
<dbReference type="GeneID" id="57476894"/>
<evidence type="ECO:0000313" key="1">
    <source>
        <dbReference type="EMBL" id="AGL85653.1"/>
    </source>
</evidence>
<dbReference type="KEGG" id="pprc:PFLCHA0_c38870"/>
<sequence>MTDQLCLVFVPALVALLLNAENTKGMPLTEAEVLEIRDNAACIALPVAVALSMENQRGYRDLVAENCWEQWQQFRSEAQA</sequence>
<proteinExistence type="predicted"/>
<dbReference type="HOGENOM" id="CLU_182178_0_0_6"/>
<evidence type="ECO:0000313" key="2">
    <source>
        <dbReference type="Proteomes" id="UP000013940"/>
    </source>
</evidence>
<dbReference type="EMBL" id="CP003190">
    <property type="protein sequence ID" value="AGL85653.1"/>
    <property type="molecule type" value="Genomic_DNA"/>
</dbReference>
<dbReference type="AlphaFoldDB" id="A0A2C9EPQ9"/>
<organism evidence="1 2">
    <name type="scientific">Pseudomonas protegens (strain DSM 19095 / LMG 27888 / CFBP 6595 / CHA0)</name>
    <dbReference type="NCBI Taxonomy" id="1124983"/>
    <lineage>
        <taxon>Bacteria</taxon>
        <taxon>Pseudomonadati</taxon>
        <taxon>Pseudomonadota</taxon>
        <taxon>Gammaproteobacteria</taxon>
        <taxon>Pseudomonadales</taxon>
        <taxon>Pseudomonadaceae</taxon>
        <taxon>Pseudomonas</taxon>
    </lineage>
</organism>
<gene>
    <name evidence="1" type="ORF">PFLCHA0_c38870</name>
</gene>
<dbReference type="eggNOG" id="ENOG5033IW6">
    <property type="taxonomic scope" value="Bacteria"/>
</dbReference>